<name>A0A813F0E4_POLGL</name>
<dbReference type="Gene3D" id="3.30.720.50">
    <property type="match status" value="1"/>
</dbReference>
<feature type="domain" description="WWE" evidence="2">
    <location>
        <begin position="1007"/>
        <end position="1073"/>
    </location>
</feature>
<dbReference type="InterPro" id="IPR037197">
    <property type="entry name" value="WWE_dom_sf"/>
</dbReference>
<feature type="transmembrane region" description="Helical" evidence="1">
    <location>
        <begin position="581"/>
        <end position="599"/>
    </location>
</feature>
<dbReference type="Pfam" id="PF02825">
    <property type="entry name" value="WWE"/>
    <property type="match status" value="1"/>
</dbReference>
<feature type="transmembrane region" description="Helical" evidence="1">
    <location>
        <begin position="619"/>
        <end position="639"/>
    </location>
</feature>
<dbReference type="OrthoDB" id="197892at2759"/>
<organism evidence="3 4">
    <name type="scientific">Polarella glacialis</name>
    <name type="common">Dinoflagellate</name>
    <dbReference type="NCBI Taxonomy" id="89957"/>
    <lineage>
        <taxon>Eukaryota</taxon>
        <taxon>Sar</taxon>
        <taxon>Alveolata</taxon>
        <taxon>Dinophyceae</taxon>
        <taxon>Suessiales</taxon>
        <taxon>Suessiaceae</taxon>
        <taxon>Polarella</taxon>
    </lineage>
</organism>
<accession>A0A813F0E4</accession>
<dbReference type="EMBL" id="CAJNNV010015842">
    <property type="protein sequence ID" value="CAE8603887.1"/>
    <property type="molecule type" value="Genomic_DNA"/>
</dbReference>
<keyword evidence="4" id="KW-1185">Reference proteome</keyword>
<evidence type="ECO:0000259" key="2">
    <source>
        <dbReference type="Pfam" id="PF02825"/>
    </source>
</evidence>
<feature type="transmembrane region" description="Helical" evidence="1">
    <location>
        <begin position="790"/>
        <end position="810"/>
    </location>
</feature>
<feature type="transmembrane region" description="Helical" evidence="1">
    <location>
        <begin position="506"/>
        <end position="524"/>
    </location>
</feature>
<feature type="transmembrane region" description="Helical" evidence="1">
    <location>
        <begin position="544"/>
        <end position="561"/>
    </location>
</feature>
<reference evidence="3" key="1">
    <citation type="submission" date="2021-02" db="EMBL/GenBank/DDBJ databases">
        <authorList>
            <person name="Dougan E. K."/>
            <person name="Rhodes N."/>
            <person name="Thang M."/>
            <person name="Chan C."/>
        </authorList>
    </citation>
    <scope>NUCLEOTIDE SEQUENCE</scope>
</reference>
<keyword evidence="1" id="KW-1133">Transmembrane helix</keyword>
<dbReference type="InterPro" id="IPR045122">
    <property type="entry name" value="Csc1-like"/>
</dbReference>
<protein>
    <recommendedName>
        <fullName evidence="2">WWE domain-containing protein</fullName>
    </recommendedName>
</protein>
<evidence type="ECO:0000313" key="4">
    <source>
        <dbReference type="Proteomes" id="UP000654075"/>
    </source>
</evidence>
<dbReference type="PANTHER" id="PTHR13018:SF83">
    <property type="entry name" value="RRM DOMAIN-CONTAINING PROTEIN"/>
    <property type="match status" value="1"/>
</dbReference>
<evidence type="ECO:0000313" key="3">
    <source>
        <dbReference type="EMBL" id="CAE8603887.1"/>
    </source>
</evidence>
<evidence type="ECO:0000256" key="1">
    <source>
        <dbReference type="SAM" id="Phobius"/>
    </source>
</evidence>
<dbReference type="Proteomes" id="UP000654075">
    <property type="component" value="Unassembled WGS sequence"/>
</dbReference>
<keyword evidence="1" id="KW-0472">Membrane</keyword>
<feature type="transmembrane region" description="Helical" evidence="1">
    <location>
        <begin position="91"/>
        <end position="111"/>
    </location>
</feature>
<dbReference type="PANTHER" id="PTHR13018">
    <property type="entry name" value="PROBABLE MEMBRANE PROTEIN DUF221-RELATED"/>
    <property type="match status" value="1"/>
</dbReference>
<feature type="transmembrane region" description="Helical" evidence="1">
    <location>
        <begin position="705"/>
        <end position="732"/>
    </location>
</feature>
<proteinExistence type="predicted"/>
<dbReference type="GO" id="GO:0005886">
    <property type="term" value="C:plasma membrane"/>
    <property type="evidence" value="ECO:0007669"/>
    <property type="project" value="TreeGrafter"/>
</dbReference>
<sequence length="1077" mass="117649">MEAPKAGSLQAPAKATEITLDTFKQWTKDCGVRRVQKEYDEISAAAQSNKRTVQAEMKARGFKDFHALSKACPRFPARCWPIELGELGSGYVLYFQFLTFLAIIFFTQFLLQIPAIATYAQFDDLVDWQWHDWNLAYSDRGSCSCIGNSSGYAATCGAWDLDLCDNATTCSLPSAGLWVCQSWCYANEFCPTLTRTDLPSMRSVHVKDNAGTRLVRTYSACQQNKSLISECGSDFRSANVPYSGPLVDGGKPSDTVGQGWCTPGNLGPDQGTSSIPATMYTVCVIVLCVTILMAYQHQVLTDNKVDANTTSPNDFAIMVKGLPSTATDEQAIMDFFTAHSVRGKSDTEIVKVVIGWDFEEYREKIRALKELSKQLKELEPDDPKVASINAELKQTAAELSSAAPDKASRLRSSGVVVVSFRYQSDLRACLKRWGSFWARWFSSDAVDGYGGFLKGAPLPRFPIGGREVSNTQGFKLEVQRAADPGDIHWEELGVPRADRYKMLAKTNGVMSLLILVSFGIVYGLRKLSDYVRDEGSQDLKALAILPALSVAIINGALMYAARKLGEKEYHDTLTTQEFSQALKMSLGMIVNTGGVLLFQQATPSKWYQGDSLVNNVFTMLLINALAPPFIAYLSIGYAIKSFTRRKLSPENLLHFNSVVARGAPTTAEGAKELKEVTRQIDYFKRAFAPGQMNCSRRYANALKTFICCLWFQPLLPFLSILGFVAIVLQYLIDKHLLLNWYERPNKPANASIANFSVRFIKYVAPIGLAIAVFGFLTPSFANKGMLLSNFIISILVATGFSILCPLSIWIRCYLGMPCTGGINRISGEEDYYRAQYMWSKEMKYHKDQFIYKNLPESKNPEFLDPNKSAATKVEDVKASYGVATAQVTASAVADVAPATVLKGGHAVDEGALVDEVSVSMAPGSGPAATAYGASSSVGGDLPGGAPMTASSASSGFAGPAVPAGGYVAGSAESPTRPLISEVHVPGVDAIAAPYVPGGAIPRSSRVTWEFEVNDHYSAFGKDCQSFMEARYQKFVGGGTARVTVRTSGMEVSIDFEKMSSKKDGSHKIRKIHRKESE</sequence>
<gene>
    <name evidence="3" type="ORF">PGLA1383_LOCUS22087</name>
</gene>
<dbReference type="GO" id="GO:0005227">
    <property type="term" value="F:calcium-activated cation channel activity"/>
    <property type="evidence" value="ECO:0007669"/>
    <property type="project" value="InterPro"/>
</dbReference>
<feature type="transmembrane region" description="Helical" evidence="1">
    <location>
        <begin position="277"/>
        <end position="295"/>
    </location>
</feature>
<keyword evidence="1" id="KW-0812">Transmembrane</keyword>
<feature type="transmembrane region" description="Helical" evidence="1">
    <location>
        <begin position="759"/>
        <end position="778"/>
    </location>
</feature>
<dbReference type="InterPro" id="IPR004170">
    <property type="entry name" value="WWE_dom"/>
</dbReference>
<comment type="caution">
    <text evidence="3">The sequence shown here is derived from an EMBL/GenBank/DDBJ whole genome shotgun (WGS) entry which is preliminary data.</text>
</comment>
<dbReference type="AlphaFoldDB" id="A0A813F0E4"/>